<sequence length="190" mass="19456">MFRHSLITLATLASLLASSAVSADMLQISNPTQGTVWKVGETVFLQWSGNCASMGTTAANMVDVNLMTGDPSALRFVAKLAEIDCSGVNTRKEFVIPADVVRESGKYSLSVQTSPALSYSNVFTIDMGGKPAVGAGSGAAPGTGSSPTNSNYPPVAPAGDVKTPSAAVSFKTQTAGWAMAGVAFLAAQFL</sequence>
<feature type="signal peptide" evidence="2">
    <location>
        <begin position="1"/>
        <end position="22"/>
    </location>
</feature>
<feature type="region of interest" description="Disordered" evidence="1">
    <location>
        <begin position="134"/>
        <end position="156"/>
    </location>
</feature>
<feature type="chain" id="PRO_5040152250" evidence="2">
    <location>
        <begin position="23"/>
        <end position="190"/>
    </location>
</feature>
<dbReference type="EMBL" id="JAAAJB010000473">
    <property type="protein sequence ID" value="KAG0255188.1"/>
    <property type="molecule type" value="Genomic_DNA"/>
</dbReference>
<evidence type="ECO:0000256" key="1">
    <source>
        <dbReference type="SAM" id="MobiDB-lite"/>
    </source>
</evidence>
<evidence type="ECO:0000313" key="3">
    <source>
        <dbReference type="EMBL" id="KAG0255188.1"/>
    </source>
</evidence>
<protein>
    <submittedName>
        <fullName evidence="3">Uncharacterized protein</fullName>
    </submittedName>
</protein>
<keyword evidence="2" id="KW-0732">Signal</keyword>
<proteinExistence type="predicted"/>
<evidence type="ECO:0000256" key="2">
    <source>
        <dbReference type="SAM" id="SignalP"/>
    </source>
</evidence>
<dbReference type="OrthoDB" id="2156011at2759"/>
<reference evidence="3" key="1">
    <citation type="journal article" date="2020" name="Fungal Divers.">
        <title>Resolving the Mortierellaceae phylogeny through synthesis of multi-gene phylogenetics and phylogenomics.</title>
        <authorList>
            <person name="Vandepol N."/>
            <person name="Liber J."/>
            <person name="Desiro A."/>
            <person name="Na H."/>
            <person name="Kennedy M."/>
            <person name="Barry K."/>
            <person name="Grigoriev I.V."/>
            <person name="Miller A.N."/>
            <person name="O'Donnell K."/>
            <person name="Stajich J.E."/>
            <person name="Bonito G."/>
        </authorList>
    </citation>
    <scope>NUCLEOTIDE SEQUENCE</scope>
    <source>
        <strain evidence="3">BC1065</strain>
    </source>
</reference>
<comment type="caution">
    <text evidence="3">The sequence shown here is derived from an EMBL/GenBank/DDBJ whole genome shotgun (WGS) entry which is preliminary data.</text>
</comment>
<dbReference type="Proteomes" id="UP000807716">
    <property type="component" value="Unassembled WGS sequence"/>
</dbReference>
<keyword evidence="4" id="KW-1185">Reference proteome</keyword>
<organism evidence="3 4">
    <name type="scientific">Actinomortierella ambigua</name>
    <dbReference type="NCBI Taxonomy" id="1343610"/>
    <lineage>
        <taxon>Eukaryota</taxon>
        <taxon>Fungi</taxon>
        <taxon>Fungi incertae sedis</taxon>
        <taxon>Mucoromycota</taxon>
        <taxon>Mortierellomycotina</taxon>
        <taxon>Mortierellomycetes</taxon>
        <taxon>Mortierellales</taxon>
        <taxon>Mortierellaceae</taxon>
        <taxon>Actinomortierella</taxon>
    </lineage>
</organism>
<evidence type="ECO:0000313" key="4">
    <source>
        <dbReference type="Proteomes" id="UP000807716"/>
    </source>
</evidence>
<dbReference type="AlphaFoldDB" id="A0A9P6U163"/>
<name>A0A9P6U163_9FUNG</name>
<gene>
    <name evidence="3" type="ORF">DFQ27_006389</name>
</gene>
<accession>A0A9P6U163</accession>